<dbReference type="EMBL" id="JBHSFV010000001">
    <property type="protein sequence ID" value="MFC4632974.1"/>
    <property type="molecule type" value="Genomic_DNA"/>
</dbReference>
<dbReference type="PROSITE" id="PS51257">
    <property type="entry name" value="PROKAR_LIPOPROTEIN"/>
    <property type="match status" value="1"/>
</dbReference>
<comment type="caution">
    <text evidence="2">The sequence shown here is derived from an EMBL/GenBank/DDBJ whole genome shotgun (WGS) entry which is preliminary data.</text>
</comment>
<evidence type="ECO:0000256" key="1">
    <source>
        <dbReference type="SAM" id="MobiDB-lite"/>
    </source>
</evidence>
<feature type="region of interest" description="Disordered" evidence="1">
    <location>
        <begin position="23"/>
        <end position="53"/>
    </location>
</feature>
<accession>A0ABV9HUL9</accession>
<organism evidence="2 3">
    <name type="scientific">Dokdonia ponticola</name>
    <dbReference type="NCBI Taxonomy" id="2041041"/>
    <lineage>
        <taxon>Bacteria</taxon>
        <taxon>Pseudomonadati</taxon>
        <taxon>Bacteroidota</taxon>
        <taxon>Flavobacteriia</taxon>
        <taxon>Flavobacteriales</taxon>
        <taxon>Flavobacteriaceae</taxon>
        <taxon>Dokdonia</taxon>
    </lineage>
</organism>
<dbReference type="Proteomes" id="UP001596043">
    <property type="component" value="Unassembled WGS sequence"/>
</dbReference>
<sequence>MKKLLLIFTVCIFTTSIVSCEPDKSIEEEQNEFATGHGEVGDPAEETEEEGGN</sequence>
<evidence type="ECO:0008006" key="4">
    <source>
        <dbReference type="Google" id="ProtNLM"/>
    </source>
</evidence>
<evidence type="ECO:0000313" key="3">
    <source>
        <dbReference type="Proteomes" id="UP001596043"/>
    </source>
</evidence>
<dbReference type="RefSeq" id="WP_379977132.1">
    <property type="nucleotide sequence ID" value="NZ_JBHSFV010000001.1"/>
</dbReference>
<name>A0ABV9HUL9_9FLAO</name>
<protein>
    <recommendedName>
        <fullName evidence="4">Secreted protein</fullName>
    </recommendedName>
</protein>
<reference evidence="3" key="1">
    <citation type="journal article" date="2019" name="Int. J. Syst. Evol. Microbiol.">
        <title>The Global Catalogue of Microorganisms (GCM) 10K type strain sequencing project: providing services to taxonomists for standard genome sequencing and annotation.</title>
        <authorList>
            <consortium name="The Broad Institute Genomics Platform"/>
            <consortium name="The Broad Institute Genome Sequencing Center for Infectious Disease"/>
            <person name="Wu L."/>
            <person name="Ma J."/>
        </authorList>
    </citation>
    <scope>NUCLEOTIDE SEQUENCE [LARGE SCALE GENOMIC DNA]</scope>
    <source>
        <strain evidence="3">YJ-61-S</strain>
    </source>
</reference>
<feature type="compositionally biased region" description="Acidic residues" evidence="1">
    <location>
        <begin position="42"/>
        <end position="53"/>
    </location>
</feature>
<gene>
    <name evidence="2" type="ORF">ACFO3O_03600</name>
</gene>
<evidence type="ECO:0000313" key="2">
    <source>
        <dbReference type="EMBL" id="MFC4632974.1"/>
    </source>
</evidence>
<proteinExistence type="predicted"/>
<keyword evidence="3" id="KW-1185">Reference proteome</keyword>